<name>A0A2Z5Y2Y4_9ENTE</name>
<evidence type="ECO:0000259" key="1">
    <source>
        <dbReference type="Pfam" id="PF13556"/>
    </source>
</evidence>
<dbReference type="InterPro" id="IPR025736">
    <property type="entry name" value="PucR_C-HTH_dom"/>
</dbReference>
<reference evidence="2 3" key="1">
    <citation type="submission" date="2018-01" db="EMBL/GenBank/DDBJ databases">
        <title>Whole genome sequence of Melissococcus plutonius DAT561.</title>
        <authorList>
            <person name="Okumura K."/>
            <person name="Takamatsu D."/>
            <person name="Okura M."/>
        </authorList>
    </citation>
    <scope>NUCLEOTIDE SEQUENCE [LARGE SCALE GENOMIC DNA]</scope>
    <source>
        <strain evidence="2 3">DAT561</strain>
    </source>
</reference>
<protein>
    <submittedName>
        <fullName evidence="2">Leucine-rich protein</fullName>
    </submittedName>
</protein>
<dbReference type="PANTHER" id="PTHR33744">
    <property type="entry name" value="CARBOHYDRATE DIACID REGULATOR"/>
    <property type="match status" value="1"/>
</dbReference>
<dbReference type="PANTHER" id="PTHR33744:SF15">
    <property type="entry name" value="CARBOHYDRATE DIACID REGULATOR"/>
    <property type="match status" value="1"/>
</dbReference>
<sequence length="287" mass="34189">MFVTKLLKLYPNGVLSKKQATTTTYLSLPIDDGYFIIEKAQLTIEEQKLLETFFLQENPANLQLHHNWYNYLFRHLPLSKDEGVFRILQFHLEKTDHLQKSEWEIAIRTMFPTVTDFFFLNETDGLIIEPFKKNHYSLKELEDIFLTLDMDFNLKTIVFVGSFFPTTMNFPLLFKEEQQFFKEEITSNQAKQICTFTEIALRYFIKDRLKDSPTIQRLKQQIANNSDIQKIIFALWHHQGNISSTAKELFMHRNTLHYRLDKFYEQTGLSLKKMDDLVLCYLILEKQ</sequence>
<dbReference type="AlphaFoldDB" id="A0A2Z5Y2Y4"/>
<dbReference type="SUPFAM" id="SSF46689">
    <property type="entry name" value="Homeodomain-like"/>
    <property type="match status" value="1"/>
</dbReference>
<dbReference type="Gene3D" id="1.10.10.2840">
    <property type="entry name" value="PucR C-terminal helix-turn-helix domain"/>
    <property type="match status" value="1"/>
</dbReference>
<dbReference type="InterPro" id="IPR042070">
    <property type="entry name" value="PucR_C-HTH_sf"/>
</dbReference>
<dbReference type="Pfam" id="PF13556">
    <property type="entry name" value="HTH_30"/>
    <property type="match status" value="1"/>
</dbReference>
<evidence type="ECO:0000313" key="2">
    <source>
        <dbReference type="EMBL" id="BBC61093.1"/>
    </source>
</evidence>
<accession>A0A2Z5Y2Y4</accession>
<dbReference type="GeneID" id="57043531"/>
<evidence type="ECO:0000313" key="3">
    <source>
        <dbReference type="Proteomes" id="UP000269226"/>
    </source>
</evidence>
<dbReference type="InterPro" id="IPR051448">
    <property type="entry name" value="CdaR-like_regulators"/>
</dbReference>
<dbReference type="InterPro" id="IPR009057">
    <property type="entry name" value="Homeodomain-like_sf"/>
</dbReference>
<dbReference type="RefSeq" id="WP_015695010.1">
    <property type="nucleotide sequence ID" value="NZ_AP018492.1"/>
</dbReference>
<gene>
    <name evidence="2" type="ORF">DAT561_0981</name>
</gene>
<dbReference type="EMBL" id="AP018492">
    <property type="protein sequence ID" value="BBC61093.1"/>
    <property type="molecule type" value="Genomic_DNA"/>
</dbReference>
<proteinExistence type="predicted"/>
<feature type="domain" description="PucR C-terminal helix-turn-helix" evidence="1">
    <location>
        <begin position="237"/>
        <end position="284"/>
    </location>
</feature>
<organism evidence="2 3">
    <name type="scientific">Melissococcus plutonius</name>
    <dbReference type="NCBI Taxonomy" id="33970"/>
    <lineage>
        <taxon>Bacteria</taxon>
        <taxon>Bacillati</taxon>
        <taxon>Bacillota</taxon>
        <taxon>Bacilli</taxon>
        <taxon>Lactobacillales</taxon>
        <taxon>Enterococcaceae</taxon>
        <taxon>Melissococcus</taxon>
    </lineage>
</organism>
<dbReference type="Proteomes" id="UP000269226">
    <property type="component" value="Chromosome"/>
</dbReference>